<dbReference type="InterPro" id="IPR005268">
    <property type="entry name" value="CHP00725"/>
</dbReference>
<dbReference type="PANTHER" id="PTHR43393">
    <property type="entry name" value="CYTOKININ RIBOSIDE 5'-MONOPHOSPHATE PHOSPHORIBOHYDROLASE"/>
    <property type="match status" value="1"/>
</dbReference>
<dbReference type="InterPro" id="IPR041164">
    <property type="entry name" value="LDcluster4"/>
</dbReference>
<dbReference type="KEGG" id="pace:A6070_08910"/>
<dbReference type="OrthoDB" id="9794039at2"/>
<dbReference type="AlphaFoldDB" id="A0A1L3GCG3"/>
<dbReference type="Gene3D" id="3.40.50.450">
    <property type="match status" value="1"/>
</dbReference>
<dbReference type="GO" id="GO:0005829">
    <property type="term" value="C:cytosol"/>
    <property type="evidence" value="ECO:0007669"/>
    <property type="project" value="TreeGrafter"/>
</dbReference>
<evidence type="ECO:0000313" key="1">
    <source>
        <dbReference type="EMBL" id="APG23632.1"/>
    </source>
</evidence>
<dbReference type="RefSeq" id="WP_072285445.1">
    <property type="nucleotide sequence ID" value="NZ_CP015455.1"/>
</dbReference>
<dbReference type="InterPro" id="IPR052341">
    <property type="entry name" value="LOG_family_nucleotidases"/>
</dbReference>
<dbReference type="Proteomes" id="UP000182264">
    <property type="component" value="Chromosome"/>
</dbReference>
<dbReference type="STRING" id="29542.A6070_08910"/>
<dbReference type="NCBIfam" id="TIGR00725">
    <property type="entry name" value="TIGR00725 family protein"/>
    <property type="match status" value="1"/>
</dbReference>
<evidence type="ECO:0000313" key="2">
    <source>
        <dbReference type="Proteomes" id="UP000182264"/>
    </source>
</evidence>
<dbReference type="EMBL" id="CP015518">
    <property type="protein sequence ID" value="APG23632.1"/>
    <property type="molecule type" value="Genomic_DNA"/>
</dbReference>
<sequence>MRQRMIGVIGAGQAGCAACETARQVGRLIAASGAVLICGGLGGIMEAACRGAREAGGHTLGILPGADAEQANPWVSLAIPTNLGHARNMIIAHAAEALIAVAGEFGTLSEMAIGLKLGKPVIALGSWPGLPDVVYVDTPEEAVAAVMAELK</sequence>
<protein>
    <submittedName>
        <fullName evidence="1">TIGR00725 family protein</fullName>
    </submittedName>
</protein>
<organism evidence="1 2">
    <name type="scientific">Syntrophotalea acetylenica</name>
    <name type="common">Pelobacter acetylenicus</name>
    <dbReference type="NCBI Taxonomy" id="29542"/>
    <lineage>
        <taxon>Bacteria</taxon>
        <taxon>Pseudomonadati</taxon>
        <taxon>Thermodesulfobacteriota</taxon>
        <taxon>Desulfuromonadia</taxon>
        <taxon>Desulfuromonadales</taxon>
        <taxon>Syntrophotaleaceae</taxon>
        <taxon>Syntrophotalea</taxon>
    </lineage>
</organism>
<dbReference type="SUPFAM" id="SSF102405">
    <property type="entry name" value="MCP/YpsA-like"/>
    <property type="match status" value="1"/>
</dbReference>
<dbReference type="PANTHER" id="PTHR43393:SF3">
    <property type="entry name" value="LYSINE DECARBOXYLASE-LIKE PROTEIN"/>
    <property type="match status" value="1"/>
</dbReference>
<name>A0A1L3GCG3_SYNAC</name>
<keyword evidence="2" id="KW-1185">Reference proteome</keyword>
<reference evidence="1 2" key="1">
    <citation type="journal article" date="2017" name="Genome Announc.">
        <title>Complete Genome Sequences of Two Acetylene-Fermenting Pelobacter acetylenicus Strains.</title>
        <authorList>
            <person name="Sutton J.M."/>
            <person name="Baesman S.M."/>
            <person name="Fierst J.L."/>
            <person name="Poret-Peterson A.T."/>
            <person name="Oremland R.S."/>
            <person name="Dunlap D.S."/>
            <person name="Akob D.M."/>
        </authorList>
    </citation>
    <scope>NUCLEOTIDE SEQUENCE [LARGE SCALE GENOMIC DNA]</scope>
    <source>
        <strain evidence="1 2">DSM 3247</strain>
    </source>
</reference>
<accession>A0A1L3GCG3</accession>
<dbReference type="Pfam" id="PF18306">
    <property type="entry name" value="LDcluster4"/>
    <property type="match status" value="1"/>
</dbReference>
<gene>
    <name evidence="1" type="ORF">A7E75_00305</name>
</gene>
<proteinExistence type="predicted"/>